<dbReference type="SUPFAM" id="SSF52540">
    <property type="entry name" value="P-loop containing nucleoside triphosphate hydrolases"/>
    <property type="match status" value="1"/>
</dbReference>
<dbReference type="InterPro" id="IPR058651">
    <property type="entry name" value="HTH_VMAP-M9"/>
</dbReference>
<name>K9VE49_9CYAN</name>
<reference evidence="4 5" key="1">
    <citation type="submission" date="2012-05" db="EMBL/GenBank/DDBJ databases">
        <title>Finished chromosome of genome of Oscillatoria sp. PCC 7112.</title>
        <authorList>
            <consortium name="US DOE Joint Genome Institute"/>
            <person name="Gugger M."/>
            <person name="Coursin T."/>
            <person name="Rippka R."/>
            <person name="Tandeau De Marsac N."/>
            <person name="Huntemann M."/>
            <person name="Wei C.-L."/>
            <person name="Han J."/>
            <person name="Detter J.C."/>
            <person name="Han C."/>
            <person name="Tapia R."/>
            <person name="Davenport K."/>
            <person name="Daligault H."/>
            <person name="Erkkila T."/>
            <person name="Gu W."/>
            <person name="Munk A.C.C."/>
            <person name="Teshima H."/>
            <person name="Xu Y."/>
            <person name="Chain P."/>
            <person name="Chen A."/>
            <person name="Krypides N."/>
            <person name="Mavromatis K."/>
            <person name="Markowitz V."/>
            <person name="Szeto E."/>
            <person name="Ivanova N."/>
            <person name="Mikhailova N."/>
            <person name="Ovchinnikova G."/>
            <person name="Pagani I."/>
            <person name="Pati A."/>
            <person name="Goodwin L."/>
            <person name="Peters L."/>
            <person name="Pitluck S."/>
            <person name="Woyke T."/>
            <person name="Kerfeld C."/>
        </authorList>
    </citation>
    <scope>NUCLEOTIDE SEQUENCE [LARGE SCALE GENOMIC DNA]</scope>
    <source>
        <strain evidence="4 5">PCC 7112</strain>
    </source>
</reference>
<dbReference type="InterPro" id="IPR027417">
    <property type="entry name" value="P-loop_NTPase"/>
</dbReference>
<feature type="domain" description="vWA-MoxR associated protein N-terminal HTH" evidence="3">
    <location>
        <begin position="1"/>
        <end position="84"/>
    </location>
</feature>
<evidence type="ECO:0000313" key="4">
    <source>
        <dbReference type="EMBL" id="AFZ06201.1"/>
    </source>
</evidence>
<dbReference type="PRINTS" id="PR00364">
    <property type="entry name" value="DISEASERSIST"/>
</dbReference>
<keyword evidence="5" id="KW-1185">Reference proteome</keyword>
<dbReference type="HOGENOM" id="CLU_025923_0_0_3"/>
<dbReference type="PANTHER" id="PTHR11017">
    <property type="entry name" value="LEUCINE-RICH REPEAT-CONTAINING PROTEIN"/>
    <property type="match status" value="1"/>
</dbReference>
<feature type="compositionally biased region" description="Polar residues" evidence="1">
    <location>
        <begin position="121"/>
        <end position="134"/>
    </location>
</feature>
<dbReference type="EMBL" id="CP003614">
    <property type="protein sequence ID" value="AFZ06201.1"/>
    <property type="molecule type" value="Genomic_DNA"/>
</dbReference>
<dbReference type="Gene3D" id="3.40.50.300">
    <property type="entry name" value="P-loop containing nucleotide triphosphate hydrolases"/>
    <property type="match status" value="1"/>
</dbReference>
<dbReference type="RefSeq" id="WP_015175519.1">
    <property type="nucleotide sequence ID" value="NC_019729.1"/>
</dbReference>
<dbReference type="GO" id="GO:0043531">
    <property type="term" value="F:ADP binding"/>
    <property type="evidence" value="ECO:0007669"/>
    <property type="project" value="InterPro"/>
</dbReference>
<dbReference type="KEGG" id="oni:Osc7112_1708"/>
<dbReference type="OrthoDB" id="439684at2"/>
<evidence type="ECO:0000313" key="5">
    <source>
        <dbReference type="Proteomes" id="UP000010478"/>
    </source>
</evidence>
<dbReference type="eggNOG" id="COG1672">
    <property type="taxonomic scope" value="Bacteria"/>
</dbReference>
<dbReference type="Pfam" id="PF26355">
    <property type="entry name" value="HTH_VMAP-M9"/>
    <property type="match status" value="1"/>
</dbReference>
<sequence length="479" mass="54242">MDVQELLRLADGLVFAKTGKRLDDLQQAVVRGTWQGKRYSEISKEVHCTERHVRNVASKLWQTLSEILDEDVMKSNLRSTMERYEFSQVSNFGDFNFVQNKGNINVCTETSRPPKAPQHSPPTQTSNEDNTQQKPRLDLRDAPEIKTFYNYPNSPLTALETWILEQNCRLLTITGMAGTGKSTIARHLIPQIQTQFDRIIWHSLRTSPPLETTLKNLIQFLSDKTPPNPPLVRGGEEGVFPANIDAQLSILIETLRENRCLIILDDVQQILSSGQLAGHYKPGYENYGTLFKLIGELPHNSCLILNSWEPPSDIITFTDDYSAVCLLQLTGLGEAATEIFREKGLLDEEAWPDLINLYQGNPLWLKLVAQTINNLFGGRVSQYLSYQPVFLCDELTPILQQHYQRLSEIEKQAICLISNEIEPVSFTEWMAKCQGSQGELCKAIQSLARRGIIEKLSGETETVFTISPVLKQYVKMVAE</sequence>
<proteinExistence type="predicted"/>
<dbReference type="InterPro" id="IPR044974">
    <property type="entry name" value="Disease_R_plants"/>
</dbReference>
<dbReference type="GO" id="GO:0006952">
    <property type="term" value="P:defense response"/>
    <property type="evidence" value="ECO:0007669"/>
    <property type="project" value="InterPro"/>
</dbReference>
<organism evidence="4 5">
    <name type="scientific">Phormidium nigroviride PCC 7112</name>
    <dbReference type="NCBI Taxonomy" id="179408"/>
    <lineage>
        <taxon>Bacteria</taxon>
        <taxon>Bacillati</taxon>
        <taxon>Cyanobacteriota</taxon>
        <taxon>Cyanophyceae</taxon>
        <taxon>Oscillatoriophycideae</taxon>
        <taxon>Oscillatoriales</taxon>
        <taxon>Oscillatoriaceae</taxon>
        <taxon>Phormidium</taxon>
    </lineage>
</organism>
<evidence type="ECO:0000259" key="3">
    <source>
        <dbReference type="Pfam" id="PF26355"/>
    </source>
</evidence>
<dbReference type="Pfam" id="PF00931">
    <property type="entry name" value="NB-ARC"/>
    <property type="match status" value="1"/>
</dbReference>
<gene>
    <name evidence="4" type="ORF">Osc7112_1708</name>
</gene>
<dbReference type="PANTHER" id="PTHR11017:SF385">
    <property type="entry name" value="DISEASE RESISTANCE PROTEIN (TIR-NBS-LRR CLASS)-RELATED"/>
    <property type="match status" value="1"/>
</dbReference>
<feature type="domain" description="NB-ARC" evidence="2">
    <location>
        <begin position="158"/>
        <end position="269"/>
    </location>
</feature>
<dbReference type="InterPro" id="IPR002182">
    <property type="entry name" value="NB-ARC"/>
</dbReference>
<evidence type="ECO:0000259" key="2">
    <source>
        <dbReference type="Pfam" id="PF00931"/>
    </source>
</evidence>
<accession>K9VE49</accession>
<dbReference type="STRING" id="179408.Osc7112_1708"/>
<dbReference type="Proteomes" id="UP000010478">
    <property type="component" value="Chromosome"/>
</dbReference>
<evidence type="ECO:0000256" key="1">
    <source>
        <dbReference type="SAM" id="MobiDB-lite"/>
    </source>
</evidence>
<dbReference type="AlphaFoldDB" id="K9VE49"/>
<protein>
    <submittedName>
        <fullName evidence="4">Uncharacterized protein</fullName>
    </submittedName>
</protein>
<dbReference type="PATRIC" id="fig|179408.3.peg.2077"/>
<feature type="region of interest" description="Disordered" evidence="1">
    <location>
        <begin position="106"/>
        <end position="139"/>
    </location>
</feature>